<evidence type="ECO:0000313" key="1">
    <source>
        <dbReference type="EMBL" id="CAD6965362.1"/>
    </source>
</evidence>
<sequence>MCSIPSRSSAIWERTRRDLRPRPSRLRCRFLLLPNDRWGQLLMMKLLEPRDLDLIASHLSQIPAGGRWGGLRCRSVGGRWRGYRGSEKASLLRRWDCWLEHEVSANMNLSRLLVQDCAAGTAE</sequence>
<comment type="caution">
    <text evidence="1">The sequence shown here is derived from an EMBL/GenBank/DDBJ whole genome shotgun (WGS) entry which is preliminary data.</text>
</comment>
<dbReference type="Proteomes" id="UP000836404">
    <property type="component" value="Unassembled WGS sequence"/>
</dbReference>
<keyword evidence="2" id="KW-1185">Reference proteome</keyword>
<feature type="non-terminal residue" evidence="1">
    <location>
        <position position="1"/>
    </location>
</feature>
<accession>A0A9N8QMR7</accession>
<proteinExistence type="predicted"/>
<dbReference type="EMBL" id="CAJHJF010008040">
    <property type="protein sequence ID" value="CAD6965362.1"/>
    <property type="molecule type" value="Genomic_DNA"/>
</dbReference>
<evidence type="ECO:0000313" key="2">
    <source>
        <dbReference type="Proteomes" id="UP000836404"/>
    </source>
</evidence>
<protein>
    <submittedName>
        <fullName evidence="1">Uncharacterized protein</fullName>
    </submittedName>
</protein>
<reference evidence="1 2" key="1">
    <citation type="submission" date="2020-10" db="EMBL/GenBank/DDBJ databases">
        <authorList>
            <person name="Sedaghatjoo S."/>
        </authorList>
    </citation>
    <scope>NUCLEOTIDE SEQUENCE [LARGE SCALE GENOMIC DNA]</scope>
    <source>
        <strain evidence="1 2">LLFL</strain>
    </source>
</reference>
<gene>
    <name evidence="1" type="ORF">JKILLFL_G5998</name>
</gene>
<organism evidence="1 2">
    <name type="scientific">Tilletia laevis</name>
    <dbReference type="NCBI Taxonomy" id="157183"/>
    <lineage>
        <taxon>Eukaryota</taxon>
        <taxon>Fungi</taxon>
        <taxon>Dikarya</taxon>
        <taxon>Basidiomycota</taxon>
        <taxon>Ustilaginomycotina</taxon>
        <taxon>Exobasidiomycetes</taxon>
        <taxon>Tilletiales</taxon>
        <taxon>Tilletiaceae</taxon>
        <taxon>Tilletia</taxon>
    </lineage>
</organism>
<name>A0A9N8QMR7_9BASI</name>
<dbReference type="AlphaFoldDB" id="A0A9N8QMR7"/>